<evidence type="ECO:0000259" key="3">
    <source>
        <dbReference type="PROSITE" id="PS50157"/>
    </source>
</evidence>
<keyword evidence="5" id="KW-1185">Reference proteome</keyword>
<keyword evidence="1" id="KW-0863">Zinc-finger</keyword>
<keyword evidence="1" id="KW-0479">Metal-binding</keyword>
<dbReference type="PROSITE" id="PS50157">
    <property type="entry name" value="ZINC_FINGER_C2H2_2"/>
    <property type="match status" value="1"/>
</dbReference>
<evidence type="ECO:0000313" key="4">
    <source>
        <dbReference type="EMBL" id="KAJ3750699.1"/>
    </source>
</evidence>
<comment type="caution">
    <text evidence="4">The sequence shown here is derived from an EMBL/GenBank/DDBJ whole genome shotgun (WGS) entry which is preliminary data.</text>
</comment>
<dbReference type="InterPro" id="IPR013087">
    <property type="entry name" value="Znf_C2H2_type"/>
</dbReference>
<reference evidence="4 5" key="1">
    <citation type="journal article" date="2023" name="Proc. Natl. Acad. Sci. U.S.A.">
        <title>A global phylogenomic analysis of the shiitake genus Lentinula.</title>
        <authorList>
            <person name="Sierra-Patev S."/>
            <person name="Min B."/>
            <person name="Naranjo-Ortiz M."/>
            <person name="Looney B."/>
            <person name="Konkel Z."/>
            <person name="Slot J.C."/>
            <person name="Sakamoto Y."/>
            <person name="Steenwyk J.L."/>
            <person name="Rokas A."/>
            <person name="Carro J."/>
            <person name="Camarero S."/>
            <person name="Ferreira P."/>
            <person name="Molpeceres G."/>
            <person name="Ruiz-Duenas F.J."/>
            <person name="Serrano A."/>
            <person name="Henrissat B."/>
            <person name="Drula E."/>
            <person name="Hughes K.W."/>
            <person name="Mata J.L."/>
            <person name="Ishikawa N.K."/>
            <person name="Vargas-Isla R."/>
            <person name="Ushijima S."/>
            <person name="Smith C.A."/>
            <person name="Donoghue J."/>
            <person name="Ahrendt S."/>
            <person name="Andreopoulos W."/>
            <person name="He G."/>
            <person name="LaButti K."/>
            <person name="Lipzen A."/>
            <person name="Ng V."/>
            <person name="Riley R."/>
            <person name="Sandor L."/>
            <person name="Barry K."/>
            <person name="Martinez A.T."/>
            <person name="Xiao Y."/>
            <person name="Gibbons J.G."/>
            <person name="Terashima K."/>
            <person name="Grigoriev I.V."/>
            <person name="Hibbett D."/>
        </authorList>
    </citation>
    <scope>NUCLEOTIDE SEQUENCE [LARGE SCALE GENOMIC DNA]</scope>
    <source>
        <strain evidence="4 5">TFB7810</strain>
    </source>
</reference>
<feature type="region of interest" description="Disordered" evidence="2">
    <location>
        <begin position="93"/>
        <end position="118"/>
    </location>
</feature>
<accession>A0A9W8U387</accession>
<gene>
    <name evidence="4" type="ORF">DFH05DRAFT_1518868</name>
</gene>
<dbReference type="Gene3D" id="3.30.160.60">
    <property type="entry name" value="Classic Zinc Finger"/>
    <property type="match status" value="1"/>
</dbReference>
<keyword evidence="1" id="KW-0862">Zinc</keyword>
<dbReference type="Proteomes" id="UP001142393">
    <property type="component" value="Unassembled WGS sequence"/>
</dbReference>
<dbReference type="InterPro" id="IPR036236">
    <property type="entry name" value="Znf_C2H2_sf"/>
</dbReference>
<dbReference type="EMBL" id="JANVFU010000001">
    <property type="protein sequence ID" value="KAJ3750699.1"/>
    <property type="molecule type" value="Genomic_DNA"/>
</dbReference>
<dbReference type="AlphaFoldDB" id="A0A9W8U387"/>
<name>A0A9W8U387_9AGAR</name>
<protein>
    <recommendedName>
        <fullName evidence="3">C2H2-type domain-containing protein</fullName>
    </recommendedName>
</protein>
<feature type="domain" description="C2H2-type" evidence="3">
    <location>
        <begin position="165"/>
        <end position="196"/>
    </location>
</feature>
<dbReference type="SUPFAM" id="SSF57667">
    <property type="entry name" value="beta-beta-alpha zinc fingers"/>
    <property type="match status" value="1"/>
</dbReference>
<evidence type="ECO:0000313" key="5">
    <source>
        <dbReference type="Proteomes" id="UP001142393"/>
    </source>
</evidence>
<sequence length="196" mass="21947">MTRNSTHRKLLFNSYMQRQAACPPEYELSVSESISDYLYTTTNFDIYDVQNSWGPNAEVSSETLIADVALSNDVRSNHCVPDEAHREDEVALAPESSASAGKHKSSTKVGTLAGRAAAHRRRVVHPDKGQNQSRFFCFVPGCGANFTAKHNYQYHVDAHDRIKRFGCEACKSQFPSRNNLKRHASRCKSRKTAHSA</sequence>
<organism evidence="4 5">
    <name type="scientific">Lentinula detonsa</name>
    <dbReference type="NCBI Taxonomy" id="2804962"/>
    <lineage>
        <taxon>Eukaryota</taxon>
        <taxon>Fungi</taxon>
        <taxon>Dikarya</taxon>
        <taxon>Basidiomycota</taxon>
        <taxon>Agaricomycotina</taxon>
        <taxon>Agaricomycetes</taxon>
        <taxon>Agaricomycetidae</taxon>
        <taxon>Agaricales</taxon>
        <taxon>Marasmiineae</taxon>
        <taxon>Omphalotaceae</taxon>
        <taxon>Lentinula</taxon>
    </lineage>
</organism>
<evidence type="ECO:0000256" key="2">
    <source>
        <dbReference type="SAM" id="MobiDB-lite"/>
    </source>
</evidence>
<dbReference type="GO" id="GO:0008270">
    <property type="term" value="F:zinc ion binding"/>
    <property type="evidence" value="ECO:0007669"/>
    <property type="project" value="UniProtKB-KW"/>
</dbReference>
<proteinExistence type="predicted"/>
<dbReference type="PROSITE" id="PS00028">
    <property type="entry name" value="ZINC_FINGER_C2H2_1"/>
    <property type="match status" value="1"/>
</dbReference>
<evidence type="ECO:0000256" key="1">
    <source>
        <dbReference type="PROSITE-ProRule" id="PRU00042"/>
    </source>
</evidence>